<comment type="caution">
    <text evidence="2">The sequence shown here is derived from an EMBL/GenBank/DDBJ whole genome shotgun (WGS) entry which is preliminary data.</text>
</comment>
<dbReference type="PANTHER" id="PTHR30605">
    <property type="entry name" value="ANHYDRO-N-ACETYLMURAMIC ACID KINASE"/>
    <property type="match status" value="1"/>
</dbReference>
<dbReference type="Proteomes" id="UP001260980">
    <property type="component" value="Unassembled WGS sequence"/>
</dbReference>
<dbReference type="NCBIfam" id="NF007142">
    <property type="entry name" value="PRK09585.2-1"/>
    <property type="match status" value="1"/>
</dbReference>
<dbReference type="RefSeq" id="WP_315953122.1">
    <property type="nucleotide sequence ID" value="NZ_JAWCUD010000005.1"/>
</dbReference>
<dbReference type="Gene3D" id="3.30.420.40">
    <property type="match status" value="2"/>
</dbReference>
<dbReference type="Pfam" id="PF03702">
    <property type="entry name" value="AnmK"/>
    <property type="match status" value="1"/>
</dbReference>
<comment type="similarity">
    <text evidence="1">Belongs to the anhydro-N-acetylmuramic acid kinase family.</text>
</comment>
<accession>A0ABU3REV5</accession>
<proteinExistence type="inferred from homology"/>
<keyword evidence="1" id="KW-0547">Nucleotide-binding</keyword>
<feature type="binding site" evidence="1">
    <location>
        <begin position="19"/>
        <end position="26"/>
    </location>
    <ligand>
        <name>ATP</name>
        <dbReference type="ChEBI" id="CHEBI:30616"/>
    </ligand>
</feature>
<dbReference type="InterPro" id="IPR005338">
    <property type="entry name" value="Anhydro_N_Ac-Mur_kinase"/>
</dbReference>
<organism evidence="2 3">
    <name type="scientific">Paenibacillus violae</name>
    <dbReference type="NCBI Taxonomy" id="3077234"/>
    <lineage>
        <taxon>Bacteria</taxon>
        <taxon>Bacillati</taxon>
        <taxon>Bacillota</taxon>
        <taxon>Bacilli</taxon>
        <taxon>Bacillales</taxon>
        <taxon>Paenibacillaceae</taxon>
        <taxon>Paenibacillus</taxon>
    </lineage>
</organism>
<evidence type="ECO:0000313" key="3">
    <source>
        <dbReference type="Proteomes" id="UP001260980"/>
    </source>
</evidence>
<comment type="function">
    <text evidence="1">Catalyzes the specific phosphorylation of 1,6-anhydro-N-acetylmuramic acid (anhMurNAc) with the simultaneous cleavage of the 1,6-anhydro ring, generating MurNAc-6-P. Is required for the utilization of anhMurNAc either imported from the medium or derived from its own cell wall murein, and thus plays a role in cell wall recycling.</text>
</comment>
<dbReference type="NCBIfam" id="NF007148">
    <property type="entry name" value="PRK09585.3-2"/>
    <property type="match status" value="1"/>
</dbReference>
<dbReference type="EMBL" id="JAWCUD010000005">
    <property type="protein sequence ID" value="MDU0202815.1"/>
    <property type="molecule type" value="Genomic_DNA"/>
</dbReference>
<name>A0ABU3REV5_9BACL</name>
<evidence type="ECO:0000256" key="1">
    <source>
        <dbReference type="HAMAP-Rule" id="MF_01270"/>
    </source>
</evidence>
<reference evidence="2 3" key="1">
    <citation type="submission" date="2023-10" db="EMBL/GenBank/DDBJ databases">
        <title>Paenibacillus strain PFR10 Genome sequencing and assembly.</title>
        <authorList>
            <person name="Kim I."/>
        </authorList>
    </citation>
    <scope>NUCLEOTIDE SEQUENCE [LARGE SCALE GENOMIC DNA]</scope>
    <source>
        <strain evidence="2 3">PFR10</strain>
    </source>
</reference>
<comment type="catalytic activity">
    <reaction evidence="1">
        <text>1,6-anhydro-N-acetyl-beta-muramate + ATP + H2O = N-acetyl-D-muramate 6-phosphate + ADP + H(+)</text>
        <dbReference type="Rhea" id="RHEA:24952"/>
        <dbReference type="ChEBI" id="CHEBI:15377"/>
        <dbReference type="ChEBI" id="CHEBI:15378"/>
        <dbReference type="ChEBI" id="CHEBI:30616"/>
        <dbReference type="ChEBI" id="CHEBI:58690"/>
        <dbReference type="ChEBI" id="CHEBI:58722"/>
        <dbReference type="ChEBI" id="CHEBI:456216"/>
        <dbReference type="EC" id="2.7.1.170"/>
    </reaction>
</comment>
<comment type="pathway">
    <text evidence="1">Amino-sugar metabolism; 1,6-anhydro-N-acetylmuramate degradation.</text>
</comment>
<dbReference type="CDD" id="cd24050">
    <property type="entry name" value="ASKHA_NBD_ANMK"/>
    <property type="match status" value="1"/>
</dbReference>
<evidence type="ECO:0000313" key="2">
    <source>
        <dbReference type="EMBL" id="MDU0202815.1"/>
    </source>
</evidence>
<dbReference type="GO" id="GO:0016301">
    <property type="term" value="F:kinase activity"/>
    <property type="evidence" value="ECO:0007669"/>
    <property type="project" value="UniProtKB-KW"/>
</dbReference>
<dbReference type="PANTHER" id="PTHR30605:SF0">
    <property type="entry name" value="ANHYDRO-N-ACETYLMURAMIC ACID KINASE"/>
    <property type="match status" value="1"/>
</dbReference>
<dbReference type="SUPFAM" id="SSF53067">
    <property type="entry name" value="Actin-like ATPase domain"/>
    <property type="match status" value="1"/>
</dbReference>
<dbReference type="HAMAP" id="MF_01270">
    <property type="entry name" value="AnhMurNAc_kinase"/>
    <property type="match status" value="1"/>
</dbReference>
<dbReference type="EC" id="2.7.1.170" evidence="1"/>
<gene>
    <name evidence="1" type="primary">anmK</name>
    <name evidence="2" type="ORF">RQP52_17140</name>
</gene>
<keyword evidence="1 2" id="KW-0808">Transferase</keyword>
<protein>
    <recommendedName>
        <fullName evidence="1">Anhydro-N-acetylmuramic acid kinase</fullName>
        <ecNumber evidence="1">2.7.1.170</ecNumber>
    </recommendedName>
    <alternativeName>
        <fullName evidence="1">AnhMurNAc kinase</fullName>
    </alternativeName>
</protein>
<keyword evidence="1" id="KW-0119">Carbohydrate metabolism</keyword>
<keyword evidence="3" id="KW-1185">Reference proteome</keyword>
<keyword evidence="1 2" id="KW-0418">Kinase</keyword>
<dbReference type="InterPro" id="IPR043129">
    <property type="entry name" value="ATPase_NBD"/>
</dbReference>
<comment type="pathway">
    <text evidence="1">Cell wall biogenesis; peptidoglycan recycling.</text>
</comment>
<keyword evidence="1" id="KW-0067">ATP-binding</keyword>
<sequence>MLRSLLNQTSLTVAGIMSGTSLDGIDVAIVRIDGSGIDAKVKLLHFESFSYEEEVREKLKQLCSIDHSNVALLCGMNFAIAERFADAVVQTAKAAGMNMEEIDLISTHGQTVWHIPVADEADPYLPKSTLQIGDLSVIAKRTGRVVVGDFRTADMAVGGQGAPLAPYGDFIMFRDAAKGRILQNIGGIGNCTAIPAQGTTATMSDASKLIAFDTGPGNMIMDQVVYELSEGRLTYDADGAWAARGQVHTELLEEMLAHPYFAQLPPKTTGRELFGKAYTAAWLKIALDRGLAHEDIVATATAFTAHSIARAYKDFVLPHCAIAEVIVSGGGARNHTLLNMMQELLPEQAILTSDELGISGDAKEAILFALLGNDFIHGVPNNLPSATGAERLTVMGKLALP</sequence>